<protein>
    <submittedName>
        <fullName evidence="4">Malic domain-containing protein</fullName>
    </submittedName>
</protein>
<accession>A0A183HUR1</accession>
<evidence type="ECO:0000313" key="2">
    <source>
        <dbReference type="EMBL" id="VDO74824.1"/>
    </source>
</evidence>
<sequence length="81" mass="9097">MYQILSNWPENDVKAIVVTDGERILGLGDLGAYGMGIPIGKLNLYVALGGVQPKWCLPILLDNGTDREISFKNYYFDEKKF</sequence>
<evidence type="ECO:0000313" key="4">
    <source>
        <dbReference type="WBParaSite" id="OFLC_0001122301-mRNA-1"/>
    </source>
</evidence>
<keyword evidence="3" id="KW-1185">Reference proteome</keyword>
<dbReference type="InterPro" id="IPR001891">
    <property type="entry name" value="Malic_OxRdtase"/>
</dbReference>
<dbReference type="GO" id="GO:0004473">
    <property type="term" value="F:malate dehydrogenase (decarboxylating) (NADP+) activity"/>
    <property type="evidence" value="ECO:0007669"/>
    <property type="project" value="TreeGrafter"/>
</dbReference>
<dbReference type="PRINTS" id="PR00072">
    <property type="entry name" value="MALOXRDTASE"/>
</dbReference>
<dbReference type="STRING" id="387005.A0A183HUR1"/>
<dbReference type="EMBL" id="UZAJ01015922">
    <property type="protein sequence ID" value="VDO74824.1"/>
    <property type="molecule type" value="Genomic_DNA"/>
</dbReference>
<proteinExistence type="predicted"/>
<dbReference type="AlphaFoldDB" id="A0A183HUR1"/>
<feature type="domain" description="Malic enzyme N-terminal" evidence="1">
    <location>
        <begin position="2"/>
        <end position="80"/>
    </location>
</feature>
<dbReference type="Proteomes" id="UP000267606">
    <property type="component" value="Unassembled WGS sequence"/>
</dbReference>
<dbReference type="InterPro" id="IPR046346">
    <property type="entry name" value="Aminoacid_DH-like_N_sf"/>
</dbReference>
<evidence type="ECO:0000259" key="1">
    <source>
        <dbReference type="SMART" id="SM01274"/>
    </source>
</evidence>
<dbReference type="InterPro" id="IPR037062">
    <property type="entry name" value="Malic_N_dom_sf"/>
</dbReference>
<dbReference type="PANTHER" id="PTHR23406">
    <property type="entry name" value="MALIC ENZYME-RELATED"/>
    <property type="match status" value="1"/>
</dbReference>
<dbReference type="WBParaSite" id="OFLC_0001122301-mRNA-1">
    <property type="protein sequence ID" value="OFLC_0001122301-mRNA-1"/>
    <property type="gene ID" value="OFLC_0001122301"/>
</dbReference>
<dbReference type="PANTHER" id="PTHR23406:SF90">
    <property type="entry name" value="MALIC ENZYME-RELATED"/>
    <property type="match status" value="1"/>
</dbReference>
<gene>
    <name evidence="2" type="ORF">OFLC_LOCUS11215</name>
</gene>
<dbReference type="SUPFAM" id="SSF53223">
    <property type="entry name" value="Aminoacid dehydrogenase-like, N-terminal domain"/>
    <property type="match status" value="1"/>
</dbReference>
<organism evidence="4">
    <name type="scientific">Onchocerca flexuosa</name>
    <dbReference type="NCBI Taxonomy" id="387005"/>
    <lineage>
        <taxon>Eukaryota</taxon>
        <taxon>Metazoa</taxon>
        <taxon>Ecdysozoa</taxon>
        <taxon>Nematoda</taxon>
        <taxon>Chromadorea</taxon>
        <taxon>Rhabditida</taxon>
        <taxon>Spirurina</taxon>
        <taxon>Spiruromorpha</taxon>
        <taxon>Filarioidea</taxon>
        <taxon>Onchocercidae</taxon>
        <taxon>Onchocerca</taxon>
    </lineage>
</organism>
<dbReference type="Pfam" id="PF00390">
    <property type="entry name" value="malic"/>
    <property type="match status" value="1"/>
</dbReference>
<dbReference type="Gene3D" id="3.40.50.10380">
    <property type="entry name" value="Malic enzyme, N-terminal domain"/>
    <property type="match status" value="1"/>
</dbReference>
<dbReference type="GO" id="GO:0005739">
    <property type="term" value="C:mitochondrion"/>
    <property type="evidence" value="ECO:0007669"/>
    <property type="project" value="TreeGrafter"/>
</dbReference>
<dbReference type="SMART" id="SM01274">
    <property type="entry name" value="malic"/>
    <property type="match status" value="1"/>
</dbReference>
<reference evidence="2 3" key="2">
    <citation type="submission" date="2018-11" db="EMBL/GenBank/DDBJ databases">
        <authorList>
            <consortium name="Pathogen Informatics"/>
        </authorList>
    </citation>
    <scope>NUCLEOTIDE SEQUENCE [LARGE SCALE GENOMIC DNA]</scope>
</reference>
<evidence type="ECO:0000313" key="3">
    <source>
        <dbReference type="Proteomes" id="UP000267606"/>
    </source>
</evidence>
<dbReference type="InterPro" id="IPR012301">
    <property type="entry name" value="Malic_N_dom"/>
</dbReference>
<name>A0A183HUR1_9BILA</name>
<reference evidence="4" key="1">
    <citation type="submission" date="2016-06" db="UniProtKB">
        <authorList>
            <consortium name="WormBaseParasite"/>
        </authorList>
    </citation>
    <scope>IDENTIFICATION</scope>
</reference>
<dbReference type="GO" id="GO:0006108">
    <property type="term" value="P:malate metabolic process"/>
    <property type="evidence" value="ECO:0007669"/>
    <property type="project" value="TreeGrafter"/>
</dbReference>